<reference evidence="1 2" key="1">
    <citation type="submission" date="2019-03" db="EMBL/GenBank/DDBJ databases">
        <title>The genome sequence of Nitrosococcus wardiae strain D1FHST reveals the archetypal metabolic capacity of ammonia-oxidizing Gammaproteobacteria.</title>
        <authorList>
            <person name="Wang L."/>
            <person name="Lim C.K."/>
            <person name="Hanson T.E."/>
            <person name="Dang H."/>
            <person name="Klotz M.G."/>
        </authorList>
    </citation>
    <scope>NUCLEOTIDE SEQUENCE [LARGE SCALE GENOMIC DNA]</scope>
    <source>
        <strain evidence="1 2">D1FHS</strain>
    </source>
</reference>
<dbReference type="AlphaFoldDB" id="A0A4P7BV31"/>
<accession>A0A4P7BV31</accession>
<proteinExistence type="predicted"/>
<dbReference type="Proteomes" id="UP000294325">
    <property type="component" value="Chromosome"/>
</dbReference>
<sequence>MSVPRDNALVDQPLISGSGERRGRASNRQTLYFQSHPTDTDRDYLYDVFRTVAQLPAVTKLYDEAHNLDLVAFTTLDPNGPPIVWIRVGNTTRRALLAWFAPLLPQIEQAIASGEKLIEVT</sequence>
<dbReference type="RefSeq" id="WP_134356857.1">
    <property type="nucleotide sequence ID" value="NZ_CP038033.1"/>
</dbReference>
<gene>
    <name evidence="1" type="ORF">E3U44_04465</name>
</gene>
<organism evidence="1 2">
    <name type="scientific">Nitrosococcus wardiae</name>
    <dbReference type="NCBI Taxonomy" id="1814290"/>
    <lineage>
        <taxon>Bacteria</taxon>
        <taxon>Pseudomonadati</taxon>
        <taxon>Pseudomonadota</taxon>
        <taxon>Gammaproteobacteria</taxon>
        <taxon>Chromatiales</taxon>
        <taxon>Chromatiaceae</taxon>
        <taxon>Nitrosococcus</taxon>
    </lineage>
</organism>
<keyword evidence="2" id="KW-1185">Reference proteome</keyword>
<evidence type="ECO:0000313" key="2">
    <source>
        <dbReference type="Proteomes" id="UP000294325"/>
    </source>
</evidence>
<dbReference type="OrthoDB" id="27473at2"/>
<evidence type="ECO:0000313" key="1">
    <source>
        <dbReference type="EMBL" id="QBQ53848.1"/>
    </source>
</evidence>
<name>A0A4P7BV31_9GAMM</name>
<dbReference type="EMBL" id="CP038033">
    <property type="protein sequence ID" value="QBQ53848.1"/>
    <property type="molecule type" value="Genomic_DNA"/>
</dbReference>
<protein>
    <submittedName>
        <fullName evidence="1">Uncharacterized protein</fullName>
    </submittedName>
</protein>
<dbReference type="KEGG" id="nwr:E3U44_04465"/>